<accession>A0A0N4T2D6</accession>
<evidence type="ECO:0000259" key="3">
    <source>
        <dbReference type="SMART" id="SM00848"/>
    </source>
</evidence>
<evidence type="ECO:0000313" key="5">
    <source>
        <dbReference type="Proteomes" id="UP000278627"/>
    </source>
</evidence>
<dbReference type="AlphaFoldDB" id="A0A0N4T2D6"/>
<dbReference type="STRING" id="6280.A0A0N4T2D6"/>
<evidence type="ECO:0000313" key="4">
    <source>
        <dbReference type="EMBL" id="VDN83521.1"/>
    </source>
</evidence>
<protein>
    <submittedName>
        <fullName evidence="6">Pept_C1 domain-containing protein</fullName>
    </submittedName>
</protein>
<reference evidence="4 5" key="2">
    <citation type="submission" date="2018-11" db="EMBL/GenBank/DDBJ databases">
        <authorList>
            <consortium name="Pathogen Informatics"/>
        </authorList>
    </citation>
    <scope>NUCLEOTIDE SEQUENCE [LARGE SCALE GENOMIC DNA]</scope>
</reference>
<organism evidence="6">
    <name type="scientific">Brugia pahangi</name>
    <name type="common">Filarial nematode worm</name>
    <dbReference type="NCBI Taxonomy" id="6280"/>
    <lineage>
        <taxon>Eukaryota</taxon>
        <taxon>Metazoa</taxon>
        <taxon>Ecdysozoa</taxon>
        <taxon>Nematoda</taxon>
        <taxon>Chromadorea</taxon>
        <taxon>Rhabditida</taxon>
        <taxon>Spirurina</taxon>
        <taxon>Spiruromorpha</taxon>
        <taxon>Filarioidea</taxon>
        <taxon>Onchocercidae</taxon>
        <taxon>Brugia</taxon>
    </lineage>
</organism>
<evidence type="ECO:0000313" key="6">
    <source>
        <dbReference type="WBParaSite" id="BPAG_0000236501-mRNA-1"/>
    </source>
</evidence>
<dbReference type="Pfam" id="PF00112">
    <property type="entry name" value="Peptidase_C1"/>
    <property type="match status" value="2"/>
</dbReference>
<dbReference type="InterPro" id="IPR038765">
    <property type="entry name" value="Papain-like_cys_pep_sf"/>
</dbReference>
<dbReference type="Gene3D" id="3.90.70.10">
    <property type="entry name" value="Cysteine proteinases"/>
    <property type="match status" value="2"/>
</dbReference>
<dbReference type="Pfam" id="PF08246">
    <property type="entry name" value="Inhibitor_I29"/>
    <property type="match status" value="2"/>
</dbReference>
<feature type="domain" description="Peptidase C1A papain C-terminal" evidence="2">
    <location>
        <begin position="429"/>
        <end position="626"/>
    </location>
</feature>
<dbReference type="InterPro" id="IPR039417">
    <property type="entry name" value="Peptidase_C1A_papain-like"/>
</dbReference>
<evidence type="ECO:0000256" key="1">
    <source>
        <dbReference type="ARBA" id="ARBA00008455"/>
    </source>
</evidence>
<feature type="domain" description="Cathepsin propeptide inhibitor" evidence="3">
    <location>
        <begin position="7"/>
        <end position="63"/>
    </location>
</feature>
<dbReference type="InterPro" id="IPR013128">
    <property type="entry name" value="Peptidase_C1A"/>
</dbReference>
<dbReference type="Proteomes" id="UP000278627">
    <property type="component" value="Unassembled WGS sequence"/>
</dbReference>
<dbReference type="SMART" id="SM00848">
    <property type="entry name" value="Inhibitor_I29"/>
    <property type="match status" value="2"/>
</dbReference>
<dbReference type="CDD" id="cd02248">
    <property type="entry name" value="Peptidase_C1A"/>
    <property type="match status" value="1"/>
</dbReference>
<dbReference type="GO" id="GO:0008234">
    <property type="term" value="F:cysteine-type peptidase activity"/>
    <property type="evidence" value="ECO:0007669"/>
    <property type="project" value="InterPro"/>
</dbReference>
<dbReference type="EMBL" id="UZAD01000321">
    <property type="protein sequence ID" value="VDN83521.1"/>
    <property type="molecule type" value="Genomic_DNA"/>
</dbReference>
<proteinExistence type="inferred from homology"/>
<comment type="similarity">
    <text evidence="1">Belongs to the peptidase C1 family.</text>
</comment>
<evidence type="ECO:0000259" key="2">
    <source>
        <dbReference type="SMART" id="SM00645"/>
    </source>
</evidence>
<feature type="domain" description="Cathepsin propeptide inhibitor" evidence="3">
    <location>
        <begin position="341"/>
        <end position="401"/>
    </location>
</feature>
<sequence length="628" mass="70749">DFSYILLSSTGKKHDPSVPEPIRLLKFAQSLKMIDEHNQRYSKGLETYKVDLNEMSDWTEEEKERLHGYYPNLTAKVEGNMSKIIGKKLSNSVPNSIDYRKKIAALPVKNQITLGAVEMYVALKTKKPPVALSVQDVMDCSGMEKCNGRGGNEPAVFHWVAEHGVKTDKSYPYKEADSISCPRTTSGRLNYRLAGAMYLPFDDEEVLRKVLAFYGPVSVSLHASSSSFRAYRSGNWGPTWGEKGYGRIRAGVFMCANDNYLKIAFINNLTLILHQTTISAGRTLKEEKNFYRLLTNLMKAFFILHLASFLLLTYANPLNELDHDELSGKIHTLYQQHYSKYKTYLKKMGKKHDPSVPEPIRLLKFAQSLKMIDEHNQRYSKGLETYEVDLNEMSDWTEEEKGRLHGYYPDLTAKVEGNLTKIIRGNTSIPASRDYTKEIAALPVRRQGRCGSCFIFSALGALEMHVALRTKKAPIQLSVQDVMDCSGVSKCKGIGGNGPAVFRWIAKNGVKKEKDYPYKENDSSCPKKKTGREKYGLVDAVYLPPNKEGILKRVLALYGPVSVSLYSSSPSFVAYRSVAVGYGVENNTEYFIIRNSWGPTWGQKGYGRIRAGVFMCGIGRFSNVPIFK</sequence>
<gene>
    <name evidence="4" type="ORF">BPAG_LOCUS2335</name>
</gene>
<dbReference type="PANTHER" id="PTHR12411">
    <property type="entry name" value="CYSTEINE PROTEASE FAMILY C1-RELATED"/>
    <property type="match status" value="1"/>
</dbReference>
<dbReference type="SUPFAM" id="SSF54001">
    <property type="entry name" value="Cysteine proteinases"/>
    <property type="match status" value="2"/>
</dbReference>
<dbReference type="GO" id="GO:0006508">
    <property type="term" value="P:proteolysis"/>
    <property type="evidence" value="ECO:0007669"/>
    <property type="project" value="InterPro"/>
</dbReference>
<dbReference type="WBParaSite" id="BPAG_0000236501-mRNA-1">
    <property type="protein sequence ID" value="BPAG_0000236501-mRNA-1"/>
    <property type="gene ID" value="BPAG_0000236501"/>
</dbReference>
<name>A0A0N4T2D6_BRUPA</name>
<keyword evidence="5" id="KW-1185">Reference proteome</keyword>
<dbReference type="InterPro" id="IPR000668">
    <property type="entry name" value="Peptidase_C1A_C"/>
</dbReference>
<feature type="domain" description="Peptidase C1A papain C-terminal" evidence="2">
    <location>
        <begin position="93"/>
        <end position="265"/>
    </location>
</feature>
<dbReference type="SMART" id="SM00645">
    <property type="entry name" value="Pept_C1"/>
    <property type="match status" value="2"/>
</dbReference>
<dbReference type="InterPro" id="IPR013201">
    <property type="entry name" value="Prot_inhib_I29"/>
</dbReference>
<reference evidence="6" key="1">
    <citation type="submission" date="2017-02" db="UniProtKB">
        <authorList>
            <consortium name="WormBaseParasite"/>
        </authorList>
    </citation>
    <scope>IDENTIFICATION</scope>
</reference>